<dbReference type="GO" id="GO:0046464">
    <property type="term" value="P:acylglycerol catabolic process"/>
    <property type="evidence" value="ECO:0007669"/>
    <property type="project" value="TreeGrafter"/>
</dbReference>
<dbReference type="GO" id="GO:0016020">
    <property type="term" value="C:membrane"/>
    <property type="evidence" value="ECO:0007669"/>
    <property type="project" value="TreeGrafter"/>
</dbReference>
<dbReference type="RefSeq" id="WP_011403300.1">
    <property type="nucleotide sequence ID" value="NZ_CALTRY010000002.1"/>
</dbReference>
<dbReference type="AlphaFoldDB" id="A0A840EPH1"/>
<dbReference type="GeneID" id="83727442"/>
<organism evidence="3 7">
    <name type="scientific">Salinibacter ruber</name>
    <dbReference type="NCBI Taxonomy" id="146919"/>
    <lineage>
        <taxon>Bacteria</taxon>
        <taxon>Pseudomonadati</taxon>
        <taxon>Rhodothermota</taxon>
        <taxon>Rhodothermia</taxon>
        <taxon>Rhodothermales</taxon>
        <taxon>Salinibacteraceae</taxon>
        <taxon>Salinibacter</taxon>
    </lineage>
</organism>
<dbReference type="PANTHER" id="PTHR43798">
    <property type="entry name" value="MONOACYLGLYCEROL LIPASE"/>
    <property type="match status" value="1"/>
</dbReference>
<sequence length="271" mass="30505">MHETPFPIHETGSFRYNAEGPTDSPLPPVVLLHGMLGDLSNWVDTVEALSDNGYRVLAPILPVYDFPLSETGVPRLTTHVRDFVDTLDLDRVVLVGNSLGGHVALLYALDQVEKVHAMVLSGSSGIYETTMGSSFFRRQDREFIRERTEMTFYDPAHATEELVDEMLEIVNDRPRAFRLLKIARSADEETVTEQLSQLDMPSLLVWGRDDIVTPPEVGEEFRDRMPDARLEFIDKCGHAPMIEHPDTFNALTLEFLEELAEEAPLTPPSGR</sequence>
<dbReference type="EMBL" id="JANUAU010000006">
    <property type="protein sequence ID" value="MCS3678241.1"/>
    <property type="molecule type" value="Genomic_DNA"/>
</dbReference>
<feature type="domain" description="AB hydrolase-1" evidence="1">
    <location>
        <begin position="27"/>
        <end position="245"/>
    </location>
</feature>
<dbReference type="EMBL" id="JANUAE010000003">
    <property type="protein sequence ID" value="MCS3709595.1"/>
    <property type="molecule type" value="Genomic_DNA"/>
</dbReference>
<dbReference type="Proteomes" id="UP001155027">
    <property type="component" value="Unassembled WGS sequence"/>
</dbReference>
<reference evidence="3" key="1">
    <citation type="submission" date="2022-08" db="EMBL/GenBank/DDBJ databases">
        <title>Genomic Encyclopedia of Type Strains, Phase V (KMG-V): Genome sequencing to study the core and pangenomes of soil and plant-associated prokaryotes.</title>
        <authorList>
            <person name="Whitman W."/>
        </authorList>
    </citation>
    <scope>NUCLEOTIDE SEQUENCE</scope>
    <source>
        <strain evidence="2">0</strain>
        <strain evidence="6">SP3002</strain>
        <strain evidence="4">SP3012</strain>
        <strain evidence="5">SP3026</strain>
        <strain evidence="3">SP3049</strain>
    </source>
</reference>
<dbReference type="InterPro" id="IPR050266">
    <property type="entry name" value="AB_hydrolase_sf"/>
</dbReference>
<dbReference type="Proteomes" id="UP001155144">
    <property type="component" value="Unassembled WGS sequence"/>
</dbReference>
<evidence type="ECO:0000313" key="7">
    <source>
        <dbReference type="Proteomes" id="UP001155057"/>
    </source>
</evidence>
<dbReference type="Proteomes" id="UP001155057">
    <property type="component" value="Unassembled WGS sequence"/>
</dbReference>
<dbReference type="Pfam" id="PF00561">
    <property type="entry name" value="Abhydrolase_1"/>
    <property type="match status" value="1"/>
</dbReference>
<accession>A0A840EPH1</accession>
<dbReference type="EMBL" id="JANTZM010000008">
    <property type="protein sequence ID" value="MCS4157874.1"/>
    <property type="molecule type" value="Genomic_DNA"/>
</dbReference>
<evidence type="ECO:0000313" key="2">
    <source>
        <dbReference type="EMBL" id="MCS3678241.1"/>
    </source>
</evidence>
<comment type="caution">
    <text evidence="3">The sequence shown here is derived from an EMBL/GenBank/DDBJ whole genome shotgun (WGS) entry which is preliminary data.</text>
</comment>
<proteinExistence type="predicted"/>
<dbReference type="Proteomes" id="UP001155040">
    <property type="component" value="Unassembled WGS sequence"/>
</dbReference>
<dbReference type="Proteomes" id="UP001155110">
    <property type="component" value="Unassembled WGS sequence"/>
</dbReference>
<dbReference type="EMBL" id="JANUBL010000003">
    <property type="protein sequence ID" value="MCS4121708.1"/>
    <property type="molecule type" value="Genomic_DNA"/>
</dbReference>
<dbReference type="PRINTS" id="PR00111">
    <property type="entry name" value="ABHYDROLASE"/>
</dbReference>
<evidence type="ECO:0000313" key="5">
    <source>
        <dbReference type="EMBL" id="MCS4121708.1"/>
    </source>
</evidence>
<evidence type="ECO:0000259" key="1">
    <source>
        <dbReference type="Pfam" id="PF00561"/>
    </source>
</evidence>
<evidence type="ECO:0000313" key="6">
    <source>
        <dbReference type="EMBL" id="MCS4157874.1"/>
    </source>
</evidence>
<dbReference type="SUPFAM" id="SSF53474">
    <property type="entry name" value="alpha/beta-Hydrolases"/>
    <property type="match status" value="1"/>
</dbReference>
<evidence type="ECO:0000313" key="4">
    <source>
        <dbReference type="EMBL" id="MCS4035545.1"/>
    </source>
</evidence>
<dbReference type="InterPro" id="IPR029058">
    <property type="entry name" value="AB_hydrolase_fold"/>
</dbReference>
<dbReference type="InterPro" id="IPR000073">
    <property type="entry name" value="AB_hydrolase_1"/>
</dbReference>
<dbReference type="PANTHER" id="PTHR43798:SF33">
    <property type="entry name" value="HYDROLASE, PUTATIVE (AFU_ORTHOLOGUE AFUA_2G14860)-RELATED"/>
    <property type="match status" value="1"/>
</dbReference>
<dbReference type="Gene3D" id="3.40.50.1820">
    <property type="entry name" value="alpha/beta hydrolase"/>
    <property type="match status" value="1"/>
</dbReference>
<dbReference type="OMA" id="CGHAAMM"/>
<dbReference type="EMBL" id="JANUBF010000003">
    <property type="protein sequence ID" value="MCS4035545.1"/>
    <property type="molecule type" value="Genomic_DNA"/>
</dbReference>
<name>A0A840EPH1_9BACT</name>
<protein>
    <submittedName>
        <fullName evidence="3">Pimeloyl-ACP methyl ester carboxylesterase</fullName>
    </submittedName>
</protein>
<evidence type="ECO:0000313" key="3">
    <source>
        <dbReference type="EMBL" id="MCS3709595.1"/>
    </source>
</evidence>
<dbReference type="GO" id="GO:0047372">
    <property type="term" value="F:monoacylglycerol lipase activity"/>
    <property type="evidence" value="ECO:0007669"/>
    <property type="project" value="TreeGrafter"/>
</dbReference>
<gene>
    <name evidence="5" type="ORF">GGP45_002061</name>
    <name evidence="3" type="ORF">GGP61_001198</name>
    <name evidence="2" type="ORF">GGP71_002171</name>
    <name evidence="6" type="ORF">GGP99_001841</name>
    <name evidence="4" type="ORF">GGQ01_000593</name>
</gene>